<dbReference type="InterPro" id="IPR026046">
    <property type="entry name" value="UBIAD1"/>
</dbReference>
<comment type="caution">
    <text evidence="9">The sequence shown here is derived from an EMBL/GenBank/DDBJ whole genome shotgun (WGS) entry which is preliminary data.</text>
</comment>
<dbReference type="Pfam" id="PF01040">
    <property type="entry name" value="UbiA"/>
    <property type="match status" value="1"/>
</dbReference>
<accession>A0A4R1RBY6</accession>
<keyword evidence="3" id="KW-0474">Menaquinone biosynthesis</keyword>
<dbReference type="RefSeq" id="WP_243662961.1">
    <property type="nucleotide sequence ID" value="NZ_SLUN01000021.1"/>
</dbReference>
<evidence type="ECO:0000256" key="1">
    <source>
        <dbReference type="ARBA" id="ARBA00004141"/>
    </source>
</evidence>
<dbReference type="PANTHER" id="PTHR13929:SF0">
    <property type="entry name" value="UBIA PRENYLTRANSFERASE DOMAIN-CONTAINING PROTEIN 1"/>
    <property type="match status" value="1"/>
</dbReference>
<comment type="pathway">
    <text evidence="2">Quinol/quinone metabolism; menaquinone biosynthesis.</text>
</comment>
<dbReference type="CDD" id="cd13962">
    <property type="entry name" value="PT_UbiA_UBIAD1"/>
    <property type="match status" value="1"/>
</dbReference>
<dbReference type="EMBL" id="SLUN01000021">
    <property type="protein sequence ID" value="TCL63315.1"/>
    <property type="molecule type" value="Genomic_DNA"/>
</dbReference>
<evidence type="ECO:0000313" key="10">
    <source>
        <dbReference type="Proteomes" id="UP000295008"/>
    </source>
</evidence>
<dbReference type="Gene3D" id="1.10.357.140">
    <property type="entry name" value="UbiA prenyltransferase"/>
    <property type="match status" value="1"/>
</dbReference>
<dbReference type="GO" id="GO:0016020">
    <property type="term" value="C:membrane"/>
    <property type="evidence" value="ECO:0007669"/>
    <property type="project" value="UniProtKB-SubCell"/>
</dbReference>
<feature type="transmembrane region" description="Helical" evidence="8">
    <location>
        <begin position="117"/>
        <end position="135"/>
    </location>
</feature>
<proteinExistence type="predicted"/>
<dbReference type="InterPro" id="IPR000537">
    <property type="entry name" value="UbiA_prenyltransferase"/>
</dbReference>
<evidence type="ECO:0000256" key="4">
    <source>
        <dbReference type="ARBA" id="ARBA00022679"/>
    </source>
</evidence>
<keyword evidence="7 8" id="KW-0472">Membrane</keyword>
<feature type="transmembrane region" description="Helical" evidence="8">
    <location>
        <begin position="251"/>
        <end position="273"/>
    </location>
</feature>
<evidence type="ECO:0000256" key="3">
    <source>
        <dbReference type="ARBA" id="ARBA00022428"/>
    </source>
</evidence>
<gene>
    <name evidence="9" type="ORF">EDC14_102133</name>
</gene>
<protein>
    <submittedName>
        <fullName evidence="9">1,4-dihydroxy-2-naphthoate octaprenyltransferase</fullName>
    </submittedName>
</protein>
<evidence type="ECO:0000256" key="2">
    <source>
        <dbReference type="ARBA" id="ARBA00004863"/>
    </source>
</evidence>
<evidence type="ECO:0000256" key="7">
    <source>
        <dbReference type="ARBA" id="ARBA00023136"/>
    </source>
</evidence>
<keyword evidence="4 9" id="KW-0808">Transferase</keyword>
<dbReference type="GO" id="GO:0009234">
    <property type="term" value="P:menaquinone biosynthetic process"/>
    <property type="evidence" value="ECO:0007669"/>
    <property type="project" value="UniProtKB-UniPathway"/>
</dbReference>
<evidence type="ECO:0000256" key="5">
    <source>
        <dbReference type="ARBA" id="ARBA00022692"/>
    </source>
</evidence>
<feature type="transmembrane region" description="Helical" evidence="8">
    <location>
        <begin position="186"/>
        <end position="207"/>
    </location>
</feature>
<keyword evidence="10" id="KW-1185">Reference proteome</keyword>
<evidence type="ECO:0000313" key="9">
    <source>
        <dbReference type="EMBL" id="TCL63315.1"/>
    </source>
</evidence>
<feature type="transmembrane region" description="Helical" evidence="8">
    <location>
        <begin position="147"/>
        <end position="166"/>
    </location>
</feature>
<organism evidence="9 10">
    <name type="scientific">Hydrogenispora ethanolica</name>
    <dbReference type="NCBI Taxonomy" id="1082276"/>
    <lineage>
        <taxon>Bacteria</taxon>
        <taxon>Bacillati</taxon>
        <taxon>Bacillota</taxon>
        <taxon>Hydrogenispora</taxon>
    </lineage>
</organism>
<sequence length="320" mass="35526">MGIETKITSVVSPMGIVKRTLSYVEIKTKIASVFPFLMGLAYLHSSGYGIDPLKTVVFFLGMFCFDLTATTINNYYDTKKNHQTLQFARPTAMAILLTLFTVSVFFGLFLVYLTDPVVLLLGVLCFFVGIIYSYGPVPISHGPYGEIVSGCFHGLLIPAILIYINVPDGGLFSYFLDDWKLSVILNIRSIAGLLMLSIVPACLTANIMLANNLCDVEHDVAVNRYTLAYYLGKKGLWLFAALYYAAYLSVIAMVAAGFLSPLSLLLPITLIPVQKNINRFFEKQIKEETFIVSIKNFLIVIIPHILLIFLGSFLPGWGPR</sequence>
<dbReference type="Proteomes" id="UP000295008">
    <property type="component" value="Unassembled WGS sequence"/>
</dbReference>
<evidence type="ECO:0000256" key="6">
    <source>
        <dbReference type="ARBA" id="ARBA00022989"/>
    </source>
</evidence>
<dbReference type="GO" id="GO:0042371">
    <property type="term" value="P:vitamin K biosynthetic process"/>
    <property type="evidence" value="ECO:0007669"/>
    <property type="project" value="TreeGrafter"/>
</dbReference>
<dbReference type="GO" id="GO:0004659">
    <property type="term" value="F:prenyltransferase activity"/>
    <property type="evidence" value="ECO:0007669"/>
    <property type="project" value="InterPro"/>
</dbReference>
<reference evidence="9 10" key="1">
    <citation type="submission" date="2019-03" db="EMBL/GenBank/DDBJ databases">
        <title>Genomic Encyclopedia of Type Strains, Phase IV (KMG-IV): sequencing the most valuable type-strain genomes for metagenomic binning, comparative biology and taxonomic classification.</title>
        <authorList>
            <person name="Goeker M."/>
        </authorList>
    </citation>
    <scope>NUCLEOTIDE SEQUENCE [LARGE SCALE GENOMIC DNA]</scope>
    <source>
        <strain evidence="9 10">LX-B</strain>
    </source>
</reference>
<evidence type="ECO:0000256" key="8">
    <source>
        <dbReference type="SAM" id="Phobius"/>
    </source>
</evidence>
<dbReference type="AlphaFoldDB" id="A0A4R1RBY6"/>
<keyword evidence="5 8" id="KW-0812">Transmembrane</keyword>
<dbReference type="PANTHER" id="PTHR13929">
    <property type="entry name" value="1,4-DIHYDROXY-2-NAPHTHOATE OCTAPRENYLTRANSFERASE"/>
    <property type="match status" value="1"/>
</dbReference>
<dbReference type="UniPathway" id="UPA00079"/>
<feature type="transmembrane region" description="Helical" evidence="8">
    <location>
        <begin position="88"/>
        <end position="111"/>
    </location>
</feature>
<name>A0A4R1RBY6_HYDET</name>
<feature type="transmembrane region" description="Helical" evidence="8">
    <location>
        <begin position="56"/>
        <end position="76"/>
    </location>
</feature>
<feature type="transmembrane region" description="Helical" evidence="8">
    <location>
        <begin position="294"/>
        <end position="314"/>
    </location>
</feature>
<dbReference type="InterPro" id="IPR044878">
    <property type="entry name" value="UbiA_sf"/>
</dbReference>
<comment type="subcellular location">
    <subcellularLocation>
        <location evidence="1">Membrane</location>
        <topology evidence="1">Multi-pass membrane protein</topology>
    </subcellularLocation>
</comment>
<keyword evidence="6 8" id="KW-1133">Transmembrane helix</keyword>